<evidence type="ECO:0000256" key="4">
    <source>
        <dbReference type="ARBA" id="ARBA00023136"/>
    </source>
</evidence>
<comment type="subcellular location">
    <subcellularLocation>
        <location evidence="7">Cell membrane</location>
        <topology evidence="7">Single-pass membrane protein</topology>
    </subcellularLocation>
</comment>
<dbReference type="Proteomes" id="UP000319449">
    <property type="component" value="Unassembled WGS sequence"/>
</dbReference>
<dbReference type="InterPro" id="IPR003770">
    <property type="entry name" value="MLTG-like"/>
</dbReference>
<evidence type="ECO:0000313" key="9">
    <source>
        <dbReference type="Proteomes" id="UP000319449"/>
    </source>
</evidence>
<dbReference type="FunFam" id="3.30.160.60:FF:000242">
    <property type="entry name" value="Endolytic murein transglycosylase"/>
    <property type="match status" value="1"/>
</dbReference>
<sequence length="366" mass="40307">MHHPKDMAADLLAKLTRLLRQQRIALASATTLLVVGTVIGSLFLLTPPGRGEKVVLADFAKGGSLKRFAEDLEKKRVIRSQRLFVLYARLGGDASRLQAGTYRFTDGLSPAEIIREMARGEVYEQRFALPEGYSIYQVAELLEGRKLFTRERFLAACSDGKLLTELKLPGKSVEGYLYPSTYGIRPGMDEAATIRAMVGAFRKSVGEMLFKAPVPAGLTRHQIVILASVVEKEAVVAGEQPLIASVFLNRLRKGMPLQSDPTAVYGVRAFAGKVRKADIQRENPYNTYLIKGLPPGPIGNPSASAIKAVLQPATSPYLYFVARNDGTHQFSTTLEEHNRAVSRYLKGKQPVAEIRNDNPNIAGRRR</sequence>
<reference evidence="8 9" key="1">
    <citation type="submission" date="2019-07" db="EMBL/GenBank/DDBJ databases">
        <title>Genomic Encyclopedia of Archaeal and Bacterial Type Strains, Phase II (KMG-II): from individual species to whole genera.</title>
        <authorList>
            <person name="Goeker M."/>
        </authorList>
    </citation>
    <scope>NUCLEOTIDE SEQUENCE [LARGE SCALE GENOMIC DNA]</scope>
    <source>
        <strain evidence="8 9">ATCC BAA-1139</strain>
    </source>
</reference>
<gene>
    <name evidence="7" type="primary">mltG</name>
    <name evidence="8" type="ORF">JN12_00066</name>
</gene>
<dbReference type="NCBIfam" id="TIGR00247">
    <property type="entry name" value="endolytic transglycosylase MltG"/>
    <property type="match status" value="1"/>
</dbReference>
<dbReference type="RefSeq" id="WP_246125674.1">
    <property type="nucleotide sequence ID" value="NZ_VLLN01000001.1"/>
</dbReference>
<evidence type="ECO:0000256" key="7">
    <source>
        <dbReference type="HAMAP-Rule" id="MF_02065"/>
    </source>
</evidence>
<dbReference type="EMBL" id="VLLN01000001">
    <property type="protein sequence ID" value="TWJ33394.1"/>
    <property type="molecule type" value="Genomic_DNA"/>
</dbReference>
<dbReference type="PANTHER" id="PTHR30518:SF2">
    <property type="entry name" value="ENDOLYTIC MUREIN TRANSGLYCOSYLASE"/>
    <property type="match status" value="1"/>
</dbReference>
<keyword evidence="3 7" id="KW-1133">Transmembrane helix</keyword>
<comment type="catalytic activity">
    <reaction evidence="7">
        <text>a peptidoglycan chain = a peptidoglycan chain with N-acetyl-1,6-anhydromuramyl-[peptide] at the reducing end + a peptidoglycan chain with N-acetylglucosamine at the non-reducing end.</text>
        <dbReference type="EC" id="4.2.2.29"/>
    </reaction>
</comment>
<dbReference type="AlphaFoldDB" id="A0A562WS34"/>
<keyword evidence="4 7" id="KW-0472">Membrane</keyword>
<dbReference type="EC" id="4.2.2.29" evidence="7"/>
<comment type="similarity">
    <text evidence="7">Belongs to the transglycosylase MltG family.</text>
</comment>
<dbReference type="GO" id="GO:0009252">
    <property type="term" value="P:peptidoglycan biosynthetic process"/>
    <property type="evidence" value="ECO:0007669"/>
    <property type="project" value="UniProtKB-UniRule"/>
</dbReference>
<dbReference type="CDD" id="cd08010">
    <property type="entry name" value="MltG_like"/>
    <property type="match status" value="1"/>
</dbReference>
<organism evidence="8 9">
    <name type="scientific">Geobacter argillaceus</name>
    <dbReference type="NCBI Taxonomy" id="345631"/>
    <lineage>
        <taxon>Bacteria</taxon>
        <taxon>Pseudomonadati</taxon>
        <taxon>Thermodesulfobacteriota</taxon>
        <taxon>Desulfuromonadia</taxon>
        <taxon>Geobacterales</taxon>
        <taxon>Geobacteraceae</taxon>
        <taxon>Geobacter</taxon>
    </lineage>
</organism>
<protein>
    <recommendedName>
        <fullName evidence="7">Endolytic murein transglycosylase</fullName>
        <ecNumber evidence="7">4.2.2.29</ecNumber>
    </recommendedName>
    <alternativeName>
        <fullName evidence="7">Peptidoglycan lytic transglycosylase</fullName>
    </alternativeName>
    <alternativeName>
        <fullName evidence="7">Peptidoglycan polymerization terminase</fullName>
    </alternativeName>
</protein>
<dbReference type="HAMAP" id="MF_02065">
    <property type="entry name" value="MltG"/>
    <property type="match status" value="1"/>
</dbReference>
<name>A0A562WS34_9BACT</name>
<evidence type="ECO:0000256" key="6">
    <source>
        <dbReference type="ARBA" id="ARBA00023316"/>
    </source>
</evidence>
<dbReference type="GO" id="GO:0005886">
    <property type="term" value="C:plasma membrane"/>
    <property type="evidence" value="ECO:0007669"/>
    <property type="project" value="UniProtKB-SubCell"/>
</dbReference>
<dbReference type="Gene3D" id="3.30.1490.480">
    <property type="entry name" value="Endolytic murein transglycosylase"/>
    <property type="match status" value="1"/>
</dbReference>
<keyword evidence="9" id="KW-1185">Reference proteome</keyword>
<dbReference type="GO" id="GO:0008932">
    <property type="term" value="F:lytic endotransglycosylase activity"/>
    <property type="evidence" value="ECO:0007669"/>
    <property type="project" value="UniProtKB-UniRule"/>
</dbReference>
<feature type="transmembrane region" description="Helical" evidence="7">
    <location>
        <begin position="24"/>
        <end position="45"/>
    </location>
</feature>
<evidence type="ECO:0000256" key="1">
    <source>
        <dbReference type="ARBA" id="ARBA00022475"/>
    </source>
</evidence>
<accession>A0A562WS34</accession>
<keyword evidence="6 7" id="KW-0961">Cell wall biogenesis/degradation</keyword>
<dbReference type="Gene3D" id="3.30.160.60">
    <property type="entry name" value="Classic Zinc Finger"/>
    <property type="match status" value="1"/>
</dbReference>
<keyword evidence="1 7" id="KW-1003">Cell membrane</keyword>
<comment type="function">
    <text evidence="7">Functions as a peptidoglycan terminase that cleaves nascent peptidoglycan strands endolytically to terminate their elongation.</text>
</comment>
<dbReference type="GO" id="GO:0071555">
    <property type="term" value="P:cell wall organization"/>
    <property type="evidence" value="ECO:0007669"/>
    <property type="project" value="UniProtKB-KW"/>
</dbReference>
<dbReference type="Pfam" id="PF02618">
    <property type="entry name" value="YceG"/>
    <property type="match status" value="1"/>
</dbReference>
<keyword evidence="5 7" id="KW-0456">Lyase</keyword>
<evidence type="ECO:0000313" key="8">
    <source>
        <dbReference type="EMBL" id="TWJ33394.1"/>
    </source>
</evidence>
<proteinExistence type="inferred from homology"/>
<evidence type="ECO:0000256" key="5">
    <source>
        <dbReference type="ARBA" id="ARBA00023239"/>
    </source>
</evidence>
<dbReference type="PANTHER" id="PTHR30518">
    <property type="entry name" value="ENDOLYTIC MUREIN TRANSGLYCOSYLASE"/>
    <property type="match status" value="1"/>
</dbReference>
<evidence type="ECO:0000256" key="3">
    <source>
        <dbReference type="ARBA" id="ARBA00022989"/>
    </source>
</evidence>
<evidence type="ECO:0000256" key="2">
    <source>
        <dbReference type="ARBA" id="ARBA00022692"/>
    </source>
</evidence>
<comment type="caution">
    <text evidence="8">The sequence shown here is derived from an EMBL/GenBank/DDBJ whole genome shotgun (WGS) entry which is preliminary data.</text>
</comment>
<feature type="site" description="Important for catalytic activity" evidence="7">
    <location>
        <position position="233"/>
    </location>
</feature>
<keyword evidence="2 7" id="KW-0812">Transmembrane</keyword>